<keyword evidence="2" id="KW-1185">Reference proteome</keyword>
<evidence type="ECO:0000313" key="1">
    <source>
        <dbReference type="EMBL" id="CAF4829081.1"/>
    </source>
</evidence>
<dbReference type="EMBL" id="CAJOBZ010000009">
    <property type="protein sequence ID" value="CAF4829081.1"/>
    <property type="molecule type" value="Genomic_DNA"/>
</dbReference>
<reference evidence="1" key="1">
    <citation type="submission" date="2021-02" db="EMBL/GenBank/DDBJ databases">
        <authorList>
            <person name="Steward A R."/>
        </authorList>
    </citation>
    <scope>NUCLEOTIDE SEQUENCE</scope>
</reference>
<organism evidence="1 2">
    <name type="scientific">Pieris macdunnoughi</name>
    <dbReference type="NCBI Taxonomy" id="345717"/>
    <lineage>
        <taxon>Eukaryota</taxon>
        <taxon>Metazoa</taxon>
        <taxon>Ecdysozoa</taxon>
        <taxon>Arthropoda</taxon>
        <taxon>Hexapoda</taxon>
        <taxon>Insecta</taxon>
        <taxon>Pterygota</taxon>
        <taxon>Neoptera</taxon>
        <taxon>Endopterygota</taxon>
        <taxon>Lepidoptera</taxon>
        <taxon>Glossata</taxon>
        <taxon>Ditrysia</taxon>
        <taxon>Papilionoidea</taxon>
        <taxon>Pieridae</taxon>
        <taxon>Pierinae</taxon>
        <taxon>Pieris</taxon>
    </lineage>
</organism>
<evidence type="ECO:0000313" key="2">
    <source>
        <dbReference type="Proteomes" id="UP000663880"/>
    </source>
</evidence>
<dbReference type="AlphaFoldDB" id="A0A821QN58"/>
<accession>A0A821QN58</accession>
<dbReference type="OrthoDB" id="7259436at2759"/>
<comment type="caution">
    <text evidence="1">The sequence shown here is derived from an EMBL/GenBank/DDBJ whole genome shotgun (WGS) entry which is preliminary data.</text>
</comment>
<proteinExistence type="predicted"/>
<protein>
    <submittedName>
        <fullName evidence="1">Uncharacterized protein</fullName>
    </submittedName>
</protein>
<sequence length="170" mass="19740">MACTEPLKTISSELLVFEEKPKIIEGRKIHDWFKVGENVFEYFFKLGTQISWDFSKVKNEPECTKIIDLVTKNIKWIESFITLYPNFRIDCDMVGSAGDVCKTRSGLEVLLNGFKGLDPQFDTILENLAEAADIEDFDRVLKVWIDSGHRPDISPKDIFSNTPQSHWWWF</sequence>
<dbReference type="Proteomes" id="UP000663880">
    <property type="component" value="Unassembled WGS sequence"/>
</dbReference>
<gene>
    <name evidence="1" type="ORF">PMACD_LOCUS5127</name>
</gene>
<name>A0A821QN58_9NEOP</name>